<dbReference type="AlphaFoldDB" id="A0A5B2X6F2"/>
<dbReference type="EMBL" id="VUOB01000041">
    <property type="protein sequence ID" value="KAA2258669.1"/>
    <property type="molecule type" value="Genomic_DNA"/>
</dbReference>
<dbReference type="RefSeq" id="WP_149851666.1">
    <property type="nucleotide sequence ID" value="NZ_VUOB01000041.1"/>
</dbReference>
<sequence>MIRNVHERALPVPAERVGELLDRIAEPGNSLWPGQNWPPLVLDRPLAVGAIGGHGPIRYSCTAYRPGRLAEFTFEPAKLRGTHTLEVLDGASPGTCVVRHTVVGTPVGSGRVAWPLAIRWMHDALIEDLLDLAAVAVGHPPARPARWSPWVRLVRAGLGRPPEAVAAN</sequence>
<protein>
    <submittedName>
        <fullName evidence="1">SRPBCC family protein</fullName>
    </submittedName>
</protein>
<evidence type="ECO:0000313" key="2">
    <source>
        <dbReference type="Proteomes" id="UP000323454"/>
    </source>
</evidence>
<dbReference type="Proteomes" id="UP000323454">
    <property type="component" value="Unassembled WGS sequence"/>
</dbReference>
<reference evidence="1 2" key="1">
    <citation type="submission" date="2019-09" db="EMBL/GenBank/DDBJ databases">
        <title>Goodfellowia gen. nov., a new genus of the Pseudonocardineae related to Actinoalloteichus, containing Goodfellowia coeruleoviolacea gen. nov., comb. nov. gen. nov., comb. nov.</title>
        <authorList>
            <person name="Labeda D."/>
        </authorList>
    </citation>
    <scope>NUCLEOTIDE SEQUENCE [LARGE SCALE GENOMIC DNA]</scope>
    <source>
        <strain evidence="1 2">AN110305</strain>
    </source>
</reference>
<dbReference type="OrthoDB" id="7067492at2"/>
<organism evidence="1 2">
    <name type="scientific">Solihabitans fulvus</name>
    <dbReference type="NCBI Taxonomy" id="1892852"/>
    <lineage>
        <taxon>Bacteria</taxon>
        <taxon>Bacillati</taxon>
        <taxon>Actinomycetota</taxon>
        <taxon>Actinomycetes</taxon>
        <taxon>Pseudonocardiales</taxon>
        <taxon>Pseudonocardiaceae</taxon>
        <taxon>Solihabitans</taxon>
    </lineage>
</organism>
<evidence type="ECO:0000313" key="1">
    <source>
        <dbReference type="EMBL" id="KAA2258669.1"/>
    </source>
</evidence>
<comment type="caution">
    <text evidence="1">The sequence shown here is derived from an EMBL/GenBank/DDBJ whole genome shotgun (WGS) entry which is preliminary data.</text>
</comment>
<gene>
    <name evidence="1" type="ORF">F0L68_22785</name>
</gene>
<reference evidence="1 2" key="2">
    <citation type="submission" date="2019-09" db="EMBL/GenBank/DDBJ databases">
        <authorList>
            <person name="Jin C."/>
        </authorList>
    </citation>
    <scope>NUCLEOTIDE SEQUENCE [LARGE SCALE GENOMIC DNA]</scope>
    <source>
        <strain evidence="1 2">AN110305</strain>
    </source>
</reference>
<keyword evidence="2" id="KW-1185">Reference proteome</keyword>
<accession>A0A5B2X6F2</accession>
<proteinExistence type="predicted"/>
<dbReference type="SUPFAM" id="SSF55961">
    <property type="entry name" value="Bet v1-like"/>
    <property type="match status" value="1"/>
</dbReference>
<name>A0A5B2X6F2_9PSEU</name>